<accession>A0ABQ0L614</accession>
<protein>
    <recommendedName>
        <fullName evidence="4">F-box domain-containing protein</fullName>
    </recommendedName>
</protein>
<evidence type="ECO:0000313" key="2">
    <source>
        <dbReference type="EMBL" id="GAT46577.1"/>
    </source>
</evidence>
<reference evidence="2" key="1">
    <citation type="submission" date="2014-09" db="EMBL/GenBank/DDBJ databases">
        <title>Genome sequence of the luminous mushroom Mycena chlorophos for searching fungal bioluminescence genes.</title>
        <authorList>
            <person name="Tanaka Y."/>
            <person name="Kasuga D."/>
            <person name="Oba Y."/>
            <person name="Hase S."/>
            <person name="Sato K."/>
            <person name="Oba Y."/>
            <person name="Sakakibara Y."/>
        </authorList>
    </citation>
    <scope>NUCLEOTIDE SEQUENCE</scope>
</reference>
<organism evidence="2 3">
    <name type="scientific">Mycena chlorophos</name>
    <name type="common">Agaric fungus</name>
    <name type="synonym">Agaricus chlorophos</name>
    <dbReference type="NCBI Taxonomy" id="658473"/>
    <lineage>
        <taxon>Eukaryota</taxon>
        <taxon>Fungi</taxon>
        <taxon>Dikarya</taxon>
        <taxon>Basidiomycota</taxon>
        <taxon>Agaricomycotina</taxon>
        <taxon>Agaricomycetes</taxon>
        <taxon>Agaricomycetidae</taxon>
        <taxon>Agaricales</taxon>
        <taxon>Marasmiineae</taxon>
        <taxon>Mycenaceae</taxon>
        <taxon>Mycena</taxon>
    </lineage>
</organism>
<proteinExistence type="predicted"/>
<feature type="coiled-coil region" evidence="1">
    <location>
        <begin position="67"/>
        <end position="94"/>
    </location>
</feature>
<gene>
    <name evidence="2" type="ORF">MCHLO_04086</name>
</gene>
<evidence type="ECO:0000313" key="3">
    <source>
        <dbReference type="Proteomes" id="UP000815677"/>
    </source>
</evidence>
<keyword evidence="1" id="KW-0175">Coiled coil</keyword>
<keyword evidence="3" id="KW-1185">Reference proteome</keyword>
<dbReference type="EMBL" id="DF842599">
    <property type="protein sequence ID" value="GAT46577.1"/>
    <property type="molecule type" value="Genomic_DNA"/>
</dbReference>
<evidence type="ECO:0000256" key="1">
    <source>
        <dbReference type="SAM" id="Coils"/>
    </source>
</evidence>
<evidence type="ECO:0008006" key="4">
    <source>
        <dbReference type="Google" id="ProtNLM"/>
    </source>
</evidence>
<name>A0ABQ0L614_MYCCL</name>
<dbReference type="Proteomes" id="UP000815677">
    <property type="component" value="Unassembled WGS sequence"/>
</dbReference>
<sequence>MCGSVQMRDAVDLARVVHVPSRLVSNSHQTSMFSVPLEETTQMAFLDFFQSNAPPSPQDRLFVETNLHSLESEIVELETTLQDLHSRHSQLLSERQRHRCVLSPIRRLPAELVDEIFSYFTPHLPSDLELRISGRESRMLSRPPWFLAHICRSWRTIALSLGPLWATFDVNLSDSRLPHSGHTWMLESQRAEVDQAIFYEGGAAIQLAMDEMEMYLRLSGNTSIKVLLNVGRFAALPVLRFLLRHSWKLGELVLYHPCWLLLHHLKNMQQSYPRLRRLAIVPDYEEGIDDLQSMFSWAQAPNLKDSSSATFYSLNAEFHGRSSPVSPTAAWFCATES</sequence>